<sequence length="152" mass="16866">MNFLIGEQEYRAALQNRTGTESLEMNGKAKLDTRAQDEIYDVGVGSIAKKLECALREISSFSANRASNRAAIVAVSGMTRVSRFAKGTRTRMTLRKRYISAVPSLLIPKVRLGHLTGNLASPAATADRHRRPWRTLFWMHLNPTIQAHCGLG</sequence>
<protein>
    <submittedName>
        <fullName evidence="1">Uncharacterized protein</fullName>
    </submittedName>
</protein>
<evidence type="ECO:0000313" key="2">
    <source>
        <dbReference type="Proteomes" id="UP001416858"/>
    </source>
</evidence>
<accession>A0ABP9VX01</accession>
<dbReference type="Proteomes" id="UP001416858">
    <property type="component" value="Unassembled WGS sequence"/>
</dbReference>
<keyword evidence="2" id="KW-1185">Reference proteome</keyword>
<name>A0ABP9VX01_9BACT</name>
<comment type="caution">
    <text evidence="1">The sequence shown here is derived from an EMBL/GenBank/DDBJ whole genome shotgun (WGS) entry which is preliminary data.</text>
</comment>
<evidence type="ECO:0000313" key="1">
    <source>
        <dbReference type="EMBL" id="GAA5509672.1"/>
    </source>
</evidence>
<reference evidence="1 2" key="1">
    <citation type="submission" date="2024-02" db="EMBL/GenBank/DDBJ databases">
        <title>Rhodopirellula caenicola NBRC 110016.</title>
        <authorList>
            <person name="Ichikawa N."/>
            <person name="Katano-Makiyama Y."/>
            <person name="Hidaka K."/>
        </authorList>
    </citation>
    <scope>NUCLEOTIDE SEQUENCE [LARGE SCALE GENOMIC DNA]</scope>
    <source>
        <strain evidence="1 2">NBRC 110016</strain>
    </source>
</reference>
<dbReference type="EMBL" id="BAABRO010000015">
    <property type="protein sequence ID" value="GAA5509672.1"/>
    <property type="molecule type" value="Genomic_DNA"/>
</dbReference>
<proteinExistence type="predicted"/>
<organism evidence="1 2">
    <name type="scientific">Novipirellula caenicola</name>
    <dbReference type="NCBI Taxonomy" id="1536901"/>
    <lineage>
        <taxon>Bacteria</taxon>
        <taxon>Pseudomonadati</taxon>
        <taxon>Planctomycetota</taxon>
        <taxon>Planctomycetia</taxon>
        <taxon>Pirellulales</taxon>
        <taxon>Pirellulaceae</taxon>
        <taxon>Novipirellula</taxon>
    </lineage>
</organism>
<gene>
    <name evidence="1" type="ORF">Rcae01_05172</name>
</gene>
<dbReference type="RefSeq" id="WP_345686928.1">
    <property type="nucleotide sequence ID" value="NZ_BAABRO010000015.1"/>
</dbReference>